<keyword evidence="2" id="KW-0378">Hydrolase</keyword>
<dbReference type="SUPFAM" id="SSF53474">
    <property type="entry name" value="alpha/beta-Hydrolases"/>
    <property type="match status" value="1"/>
</dbReference>
<reference evidence="2 3" key="1">
    <citation type="submission" date="2020-07" db="EMBL/GenBank/DDBJ databases">
        <title>Sequencing the genomes of 1000 actinobacteria strains.</title>
        <authorList>
            <person name="Klenk H.-P."/>
        </authorList>
    </citation>
    <scope>NUCLEOTIDE SEQUENCE [LARGE SCALE GENOMIC DNA]</scope>
    <source>
        <strain evidence="2 3">DSM 15131</strain>
    </source>
</reference>
<dbReference type="EC" id="3.7.1.14" evidence="2"/>
<accession>A0A7Z0CNM6</accession>
<dbReference type="EC" id="3.7.1.-" evidence="2"/>
<dbReference type="InterPro" id="IPR000073">
    <property type="entry name" value="AB_hydrolase_1"/>
</dbReference>
<comment type="caution">
    <text evidence="2">The sequence shown here is derived from an EMBL/GenBank/DDBJ whole genome shotgun (WGS) entry which is preliminary data.</text>
</comment>
<dbReference type="InterPro" id="IPR029058">
    <property type="entry name" value="AB_hydrolase_fold"/>
</dbReference>
<protein>
    <submittedName>
        <fullName evidence="2">2-hydroxy-6-oxonona-2,4-dienedioate hydrolase/2-hydroxy-6-oxo-6-(2'-carboxyphenyl)-hexa-2, 4-dienoate hydrolase</fullName>
        <ecNumber evidence="2">3.7.1.-</ecNumber>
        <ecNumber evidence="2">3.7.1.14</ecNumber>
    </submittedName>
</protein>
<sequence length="317" mass="35877">MTNTFQLSAAVHCRPLSAWPRLSVELLGTQTRFVQGARWRHRVIESGDADGEPLILIHGVGGHAESFARNMHGLARQGFHVYSIDALYHGFSDKQPYDDDKRYVHQVEAVVDLIDALGHDTVHIEGESMGATIAFHFGLSHPERTRKVVLNTGFGHVKLNKSDFKPVKGDMGELARLSREVVVDPNAAAMRKRLEWVVAEPESMTDEMVEIRLALYSDPLINDSMRKVFRLDKDWSWDLPYSEEDLVDYRPETLVLWTEHNPGDGPDYGEYIASILPNGKFYCIDGAGHWPQWERPEEHDAVLTEFLLGRAYQPSGS</sequence>
<dbReference type="PANTHER" id="PTHR46438:SF11">
    <property type="entry name" value="LIPASE-RELATED"/>
    <property type="match status" value="1"/>
</dbReference>
<gene>
    <name evidence="2" type="ORF">BJ993_002125</name>
</gene>
<evidence type="ECO:0000259" key="1">
    <source>
        <dbReference type="Pfam" id="PF00561"/>
    </source>
</evidence>
<dbReference type="Pfam" id="PF00561">
    <property type="entry name" value="Abhydrolase_1"/>
    <property type="match status" value="1"/>
</dbReference>
<dbReference type="RefSeq" id="WP_179648752.1">
    <property type="nucleotide sequence ID" value="NZ_JACBZM010000001.1"/>
</dbReference>
<feature type="domain" description="AB hydrolase-1" evidence="1">
    <location>
        <begin position="53"/>
        <end position="296"/>
    </location>
</feature>
<dbReference type="AlphaFoldDB" id="A0A7Z0CNM6"/>
<evidence type="ECO:0000313" key="3">
    <source>
        <dbReference type="Proteomes" id="UP000562045"/>
    </source>
</evidence>
<proteinExistence type="predicted"/>
<dbReference type="PRINTS" id="PR00412">
    <property type="entry name" value="EPOXHYDRLASE"/>
</dbReference>
<name>A0A7Z0CNM6_9ACTN</name>
<organism evidence="2 3">
    <name type="scientific">Nocardioides aromaticivorans</name>
    <dbReference type="NCBI Taxonomy" id="200618"/>
    <lineage>
        <taxon>Bacteria</taxon>
        <taxon>Bacillati</taxon>
        <taxon>Actinomycetota</taxon>
        <taxon>Actinomycetes</taxon>
        <taxon>Propionibacteriales</taxon>
        <taxon>Nocardioidaceae</taxon>
        <taxon>Nocardioides</taxon>
    </lineage>
</organism>
<dbReference type="Proteomes" id="UP000562045">
    <property type="component" value="Unassembled WGS sequence"/>
</dbReference>
<dbReference type="GO" id="GO:0016787">
    <property type="term" value="F:hydrolase activity"/>
    <property type="evidence" value="ECO:0007669"/>
    <property type="project" value="UniProtKB-KW"/>
</dbReference>
<dbReference type="InterPro" id="IPR000639">
    <property type="entry name" value="Epox_hydrolase-like"/>
</dbReference>
<dbReference type="PANTHER" id="PTHR46438">
    <property type="entry name" value="ALPHA/BETA-HYDROLASES SUPERFAMILY PROTEIN"/>
    <property type="match status" value="1"/>
</dbReference>
<dbReference type="Gene3D" id="3.40.50.1820">
    <property type="entry name" value="alpha/beta hydrolase"/>
    <property type="match status" value="1"/>
</dbReference>
<dbReference type="EMBL" id="JACBZM010000001">
    <property type="protein sequence ID" value="NYI45045.1"/>
    <property type="molecule type" value="Genomic_DNA"/>
</dbReference>
<evidence type="ECO:0000313" key="2">
    <source>
        <dbReference type="EMBL" id="NYI45045.1"/>
    </source>
</evidence>